<dbReference type="PANTHER" id="PTHR43775:SF51">
    <property type="entry name" value="INACTIVE PHENOLPHTHIOCEROL SYNTHESIS POLYKETIDE SYNTHASE TYPE I PKS1-RELATED"/>
    <property type="match status" value="1"/>
</dbReference>
<reference evidence="10" key="1">
    <citation type="journal article" date="2019" name="Int. J. Syst. Evol. Microbiol.">
        <title>The Global Catalogue of Microorganisms (GCM) 10K type strain sequencing project: providing services to taxonomists for standard genome sequencing and annotation.</title>
        <authorList>
            <consortium name="The Broad Institute Genomics Platform"/>
            <consortium name="The Broad Institute Genome Sequencing Center for Infectious Disease"/>
            <person name="Wu L."/>
            <person name="Ma J."/>
        </authorList>
    </citation>
    <scope>NUCLEOTIDE SEQUENCE [LARGE SCALE GENOMIC DNA]</scope>
    <source>
        <strain evidence="10">JCM 9371</strain>
    </source>
</reference>
<keyword evidence="5" id="KW-0045">Antibiotic biosynthesis</keyword>
<sequence length="1225" mass="129357">MAENEARLLDYLKRVTSELRQTQRRLKAAESAAQEPIAIVGMACRLPGGVRSPEDLWDLVAEARDAVTELPGDRGWDLDALYHPDPEHLGTAYIREGGFVHDAGEFDAAFFGIGPAEALGMAPQQRLALETSWEAVERAGIDPRSLRSTPVGAFLGCDGLDYCLAESEVPEGTAGYFTLGNSASVTSGRVSYTLGLEGPAVTVATACSSSLVAIHLACGSLRQGESALALAGGVHVMSSPASLIGFSEMRGLAPDGRSKAFSAHADGMTLAEGSGVLLLERLSNAQRNGRRILAVIRGSAVNQDGASNGLSAPNGPSQERVIRAALAGARLAASEVDAVEAHGTGTKLGDPIEAQALLATYGQGRAEDRPLWLGSVKSNIGHTQMTAGVAGVIKMVMAMRHGVLPASLHIDEPSQYVDWETSGLRLLSEARPWPEVGRPRRAGVSSFGFSGTNAHLIVEEAPEPESGQDLAPVSEPRPGAGVMPWVVSARSQEALRAQARRLSEHVAAHAELSPVEVGWSLVRSRSVFEHRAVVVGDDPRPGLAALASGQMHPDVVAGVVGESGPGPVLVFPGQGSQWAGMGAQLLEQSAVFAARMAECEQALAPHVDWSLSEVIGGDGSELARVDVVQPVLWAIMVSLAAVWADHGVVPAAVIGHSQGEIAAACVAGALSLEDAARVVAVRSKALRQLSGGGAMASLGLSAEQTQTLLDDTVPDAAREAVQVAAVNSPSATVISGPPDQIQHIVAAAQEQGLRARVIDVDYASHGPQVDQITDHLTHTLTGIEPAATQVAFYSTVTGQRQDGDLLDTTYWVTNLRQPVHFADTLTTLLHDGYRVFIEVSPHPVLTPAIEDCADRADLRVTTTPTLRRDHGDLTQITRAAATLFTTGTSVDWTRWFPTDPPPTLIDLPTYPFQRKRYWVERAAVGAVSGTHDEAEARLWQAIEEEDVDALSDTLGLDGEDAVAALGPALPALSAWRRRHREQSRLDACRYRVTWKNVEIPTAARLSGTWLLLVPETHLNSPAIDVAVRALEGHGATAVRRNVDAAQVTREGMASHLTEVDPAGVVSLLALDEAPHPQYEAVPSGLSATTALIQAMTDTDTTAPLWCLTQGAVATTHADPLTHPTQAQIWGLGRVAALEHPKLWGGLIDLPTTIDQRTPDRLAALLTPGQPEDQAAIRSSAVWARRLEHAPATGAVPADWKPTGTTLITGGTGGIGAHLARWLAAN</sequence>
<accession>A0ABW2XTC7</accession>
<dbReference type="EMBL" id="JBHTGP010000018">
    <property type="protein sequence ID" value="MFD0689596.1"/>
    <property type="molecule type" value="Genomic_DNA"/>
</dbReference>
<dbReference type="CDD" id="cd00833">
    <property type="entry name" value="PKS"/>
    <property type="match status" value="1"/>
</dbReference>
<evidence type="ECO:0000256" key="1">
    <source>
        <dbReference type="ARBA" id="ARBA00001957"/>
    </source>
</evidence>
<dbReference type="SUPFAM" id="SSF51735">
    <property type="entry name" value="NAD(P)-binding Rossmann-fold domains"/>
    <property type="match status" value="2"/>
</dbReference>
<dbReference type="InterPro" id="IPR041618">
    <property type="entry name" value="PKS_DE"/>
</dbReference>
<organism evidence="9 10">
    <name type="scientific">Actinomadura fibrosa</name>
    <dbReference type="NCBI Taxonomy" id="111802"/>
    <lineage>
        <taxon>Bacteria</taxon>
        <taxon>Bacillati</taxon>
        <taxon>Actinomycetota</taxon>
        <taxon>Actinomycetes</taxon>
        <taxon>Streptosporangiales</taxon>
        <taxon>Thermomonosporaceae</taxon>
        <taxon>Actinomadura</taxon>
    </lineage>
</organism>
<dbReference type="Pfam" id="PF02801">
    <property type="entry name" value="Ketoacyl-synt_C"/>
    <property type="match status" value="1"/>
</dbReference>
<keyword evidence="10" id="KW-1185">Reference proteome</keyword>
<comment type="caution">
    <text evidence="9">The sequence shown here is derived from an EMBL/GenBank/DDBJ whole genome shotgun (WGS) entry which is preliminary data.</text>
</comment>
<evidence type="ECO:0000256" key="5">
    <source>
        <dbReference type="ARBA" id="ARBA00023194"/>
    </source>
</evidence>
<dbReference type="RefSeq" id="WP_378324807.1">
    <property type="nucleotide sequence ID" value="NZ_JBHTGP010000018.1"/>
</dbReference>
<dbReference type="InterPro" id="IPR016035">
    <property type="entry name" value="Acyl_Trfase/lysoPLipase"/>
</dbReference>
<keyword evidence="7" id="KW-0012">Acyltransferase</keyword>
<evidence type="ECO:0000256" key="6">
    <source>
        <dbReference type="ARBA" id="ARBA00023268"/>
    </source>
</evidence>
<dbReference type="Gene3D" id="3.30.70.3290">
    <property type="match status" value="1"/>
</dbReference>
<comment type="cofactor">
    <cofactor evidence="1">
        <name>pantetheine 4'-phosphate</name>
        <dbReference type="ChEBI" id="CHEBI:47942"/>
    </cofactor>
</comment>
<dbReference type="SUPFAM" id="SSF53901">
    <property type="entry name" value="Thiolase-like"/>
    <property type="match status" value="1"/>
</dbReference>
<dbReference type="SMART" id="SM00825">
    <property type="entry name" value="PKS_KS"/>
    <property type="match status" value="1"/>
</dbReference>
<dbReference type="PANTHER" id="PTHR43775">
    <property type="entry name" value="FATTY ACID SYNTHASE"/>
    <property type="match status" value="1"/>
</dbReference>
<evidence type="ECO:0000313" key="9">
    <source>
        <dbReference type="EMBL" id="MFD0689596.1"/>
    </source>
</evidence>
<dbReference type="SMART" id="SM00827">
    <property type="entry name" value="PKS_AT"/>
    <property type="match status" value="1"/>
</dbReference>
<dbReference type="Gene3D" id="6.10.140.1830">
    <property type="match status" value="1"/>
</dbReference>
<name>A0ABW2XTC7_9ACTN</name>
<dbReference type="Pfam" id="PF08990">
    <property type="entry name" value="Docking"/>
    <property type="match status" value="1"/>
</dbReference>
<proteinExistence type="predicted"/>
<dbReference type="InterPro" id="IPR014031">
    <property type="entry name" value="Ketoacyl_synth_C"/>
</dbReference>
<dbReference type="InterPro" id="IPR016036">
    <property type="entry name" value="Malonyl_transacylase_ACP-bd"/>
</dbReference>
<dbReference type="PROSITE" id="PS00606">
    <property type="entry name" value="KS3_1"/>
    <property type="match status" value="1"/>
</dbReference>
<dbReference type="Pfam" id="PF00698">
    <property type="entry name" value="Acyl_transf_1"/>
    <property type="match status" value="1"/>
</dbReference>
<dbReference type="InterPro" id="IPR018201">
    <property type="entry name" value="Ketoacyl_synth_AS"/>
</dbReference>
<evidence type="ECO:0000256" key="4">
    <source>
        <dbReference type="ARBA" id="ARBA00022679"/>
    </source>
</evidence>
<keyword evidence="4" id="KW-0808">Transferase</keyword>
<keyword evidence="6" id="KW-0511">Multifunctional enzyme</keyword>
<dbReference type="Gene3D" id="3.40.47.10">
    <property type="match status" value="1"/>
</dbReference>
<gene>
    <name evidence="9" type="ORF">ACFQZM_34270</name>
</gene>
<dbReference type="Pfam" id="PF16197">
    <property type="entry name" value="KAsynt_C_assoc"/>
    <property type="match status" value="1"/>
</dbReference>
<dbReference type="InterPro" id="IPR032821">
    <property type="entry name" value="PKS_assoc"/>
</dbReference>
<dbReference type="Pfam" id="PF18369">
    <property type="entry name" value="PKS_DE"/>
    <property type="match status" value="1"/>
</dbReference>
<protein>
    <submittedName>
        <fullName evidence="9">Type I polyketide synthase</fullName>
    </submittedName>
</protein>
<dbReference type="Gene3D" id="3.40.50.11460">
    <property type="match status" value="1"/>
</dbReference>
<dbReference type="InterPro" id="IPR036291">
    <property type="entry name" value="NAD(P)-bd_dom_sf"/>
</dbReference>
<dbReference type="SUPFAM" id="SSF55048">
    <property type="entry name" value="Probable ACP-binding domain of malonyl-CoA ACP transacylase"/>
    <property type="match status" value="1"/>
</dbReference>
<feature type="domain" description="Ketosynthase family 3 (KS3)" evidence="8">
    <location>
        <begin position="34"/>
        <end position="460"/>
    </location>
</feature>
<dbReference type="InterPro" id="IPR014043">
    <property type="entry name" value="Acyl_transferase_dom"/>
</dbReference>
<evidence type="ECO:0000256" key="7">
    <source>
        <dbReference type="ARBA" id="ARBA00023315"/>
    </source>
</evidence>
<dbReference type="InterPro" id="IPR020841">
    <property type="entry name" value="PKS_Beta-ketoAc_synthase_dom"/>
</dbReference>
<dbReference type="PROSITE" id="PS52004">
    <property type="entry name" value="KS3_2"/>
    <property type="match status" value="1"/>
</dbReference>
<dbReference type="InterPro" id="IPR050091">
    <property type="entry name" value="PKS_NRPS_Biosynth_Enz"/>
</dbReference>
<evidence type="ECO:0000256" key="2">
    <source>
        <dbReference type="ARBA" id="ARBA00022450"/>
    </source>
</evidence>
<evidence type="ECO:0000256" key="3">
    <source>
        <dbReference type="ARBA" id="ARBA00022553"/>
    </source>
</evidence>
<dbReference type="Pfam" id="PF00109">
    <property type="entry name" value="ketoacyl-synt"/>
    <property type="match status" value="1"/>
</dbReference>
<dbReference type="InterPro" id="IPR015083">
    <property type="entry name" value="NorB/c/GfsB-D-like_docking"/>
</dbReference>
<evidence type="ECO:0000259" key="8">
    <source>
        <dbReference type="PROSITE" id="PS52004"/>
    </source>
</evidence>
<dbReference type="InterPro" id="IPR014030">
    <property type="entry name" value="Ketoacyl_synth_N"/>
</dbReference>
<dbReference type="CDD" id="cd08952">
    <property type="entry name" value="KR_1_SDR_x"/>
    <property type="match status" value="1"/>
</dbReference>
<keyword evidence="2" id="KW-0596">Phosphopantetheine</keyword>
<dbReference type="Gene3D" id="3.40.50.720">
    <property type="entry name" value="NAD(P)-binding Rossmann-like Domain"/>
    <property type="match status" value="1"/>
</dbReference>
<keyword evidence="3" id="KW-0597">Phosphoprotein</keyword>
<dbReference type="InterPro" id="IPR001227">
    <property type="entry name" value="Ac_transferase_dom_sf"/>
</dbReference>
<dbReference type="Proteomes" id="UP001597063">
    <property type="component" value="Unassembled WGS sequence"/>
</dbReference>
<dbReference type="Gene3D" id="3.40.366.10">
    <property type="entry name" value="Malonyl-Coenzyme A Acyl Carrier Protein, domain 2"/>
    <property type="match status" value="1"/>
</dbReference>
<evidence type="ECO:0000313" key="10">
    <source>
        <dbReference type="Proteomes" id="UP001597063"/>
    </source>
</evidence>
<dbReference type="InterPro" id="IPR016039">
    <property type="entry name" value="Thiolase-like"/>
</dbReference>
<feature type="non-terminal residue" evidence="9">
    <location>
        <position position="1225"/>
    </location>
</feature>
<dbReference type="SUPFAM" id="SSF52151">
    <property type="entry name" value="FabD/lysophospholipase-like"/>
    <property type="match status" value="1"/>
</dbReference>